<evidence type="ECO:0000313" key="1">
    <source>
        <dbReference type="EMBL" id="SVC64938.1"/>
    </source>
</evidence>
<dbReference type="InterPro" id="IPR029063">
    <property type="entry name" value="SAM-dependent_MTases_sf"/>
</dbReference>
<dbReference type="Pfam" id="PF13489">
    <property type="entry name" value="Methyltransf_23"/>
    <property type="match status" value="1"/>
</dbReference>
<protein>
    <recommendedName>
        <fullName evidence="2">Methyltransferase type 11 domain-containing protein</fullName>
    </recommendedName>
</protein>
<evidence type="ECO:0008006" key="2">
    <source>
        <dbReference type="Google" id="ProtNLM"/>
    </source>
</evidence>
<organism evidence="1">
    <name type="scientific">marine metagenome</name>
    <dbReference type="NCBI Taxonomy" id="408172"/>
    <lineage>
        <taxon>unclassified sequences</taxon>
        <taxon>metagenomes</taxon>
        <taxon>ecological metagenomes</taxon>
    </lineage>
</organism>
<reference evidence="1" key="1">
    <citation type="submission" date="2018-05" db="EMBL/GenBank/DDBJ databases">
        <authorList>
            <person name="Lanie J.A."/>
            <person name="Ng W.-L."/>
            <person name="Kazmierczak K.M."/>
            <person name="Andrzejewski T.M."/>
            <person name="Davidsen T.M."/>
            <person name="Wayne K.J."/>
            <person name="Tettelin H."/>
            <person name="Glass J.I."/>
            <person name="Rusch D."/>
            <person name="Podicherti R."/>
            <person name="Tsui H.-C.T."/>
            <person name="Winkler M.E."/>
        </authorList>
    </citation>
    <scope>NUCLEOTIDE SEQUENCE</scope>
</reference>
<gene>
    <name evidence="1" type="ORF">METZ01_LOCUS317792</name>
</gene>
<dbReference type="Gene3D" id="3.40.50.150">
    <property type="entry name" value="Vaccinia Virus protein VP39"/>
    <property type="match status" value="1"/>
</dbReference>
<accession>A0A382NWR1</accession>
<name>A0A382NWR1_9ZZZZ</name>
<dbReference type="EMBL" id="UINC01102937">
    <property type="protein sequence ID" value="SVC64938.1"/>
    <property type="molecule type" value="Genomic_DNA"/>
</dbReference>
<dbReference type="PANTHER" id="PTHR43861">
    <property type="entry name" value="TRANS-ACONITATE 2-METHYLTRANSFERASE-RELATED"/>
    <property type="match status" value="1"/>
</dbReference>
<dbReference type="AlphaFoldDB" id="A0A382NWR1"/>
<dbReference type="SUPFAM" id="SSF53335">
    <property type="entry name" value="S-adenosyl-L-methionine-dependent methyltransferases"/>
    <property type="match status" value="1"/>
</dbReference>
<sequence length="299" mass="34061">MNANTNTILCRICGSIDYMLVSSIVSGDPDSAVYRCQNCDLVYLFPIMTEEEEAAFYISEFEEYMEGRSGPGWESPESHFRSYQAEGERRLPLVRPHLSKDDSLLEIGSSTGYFLDDLSGYVSSVVGVEPSVAYRDYALKRGIHTVESLDDLDDSKFDVIAIYYVLEHLRDPVGYLGQLQARLHKGGRILVEVPNVDDVLLSRYDIPNFGPFYWQKVHYHVFSRRTLTDVIVRSGLEVDVFPAQRYDLSNHMVWMMEGRPGGMGRYTDFFSSELEGSYSSALKRHWLCDTLFAVATDKD</sequence>
<proteinExistence type="predicted"/>